<dbReference type="STRING" id="1160509.A0A3N4IA10"/>
<name>A0A3N4IA10_ASCIM</name>
<reference evidence="4 5" key="1">
    <citation type="journal article" date="2018" name="Nat. Ecol. Evol.">
        <title>Pezizomycetes genomes reveal the molecular basis of ectomycorrhizal truffle lifestyle.</title>
        <authorList>
            <person name="Murat C."/>
            <person name="Payen T."/>
            <person name="Noel B."/>
            <person name="Kuo A."/>
            <person name="Morin E."/>
            <person name="Chen J."/>
            <person name="Kohler A."/>
            <person name="Krizsan K."/>
            <person name="Balestrini R."/>
            <person name="Da Silva C."/>
            <person name="Montanini B."/>
            <person name="Hainaut M."/>
            <person name="Levati E."/>
            <person name="Barry K.W."/>
            <person name="Belfiori B."/>
            <person name="Cichocki N."/>
            <person name="Clum A."/>
            <person name="Dockter R.B."/>
            <person name="Fauchery L."/>
            <person name="Guy J."/>
            <person name="Iotti M."/>
            <person name="Le Tacon F."/>
            <person name="Lindquist E.A."/>
            <person name="Lipzen A."/>
            <person name="Malagnac F."/>
            <person name="Mello A."/>
            <person name="Molinier V."/>
            <person name="Miyauchi S."/>
            <person name="Poulain J."/>
            <person name="Riccioni C."/>
            <person name="Rubini A."/>
            <person name="Sitrit Y."/>
            <person name="Splivallo R."/>
            <person name="Traeger S."/>
            <person name="Wang M."/>
            <person name="Zifcakova L."/>
            <person name="Wipf D."/>
            <person name="Zambonelli A."/>
            <person name="Paolocci F."/>
            <person name="Nowrousian M."/>
            <person name="Ottonello S."/>
            <person name="Baldrian P."/>
            <person name="Spatafora J.W."/>
            <person name="Henrissat B."/>
            <person name="Nagy L.G."/>
            <person name="Aury J.M."/>
            <person name="Wincker P."/>
            <person name="Grigoriev I.V."/>
            <person name="Bonfante P."/>
            <person name="Martin F.M."/>
        </authorList>
    </citation>
    <scope>NUCLEOTIDE SEQUENCE [LARGE SCALE GENOMIC DNA]</scope>
    <source>
        <strain evidence="4 5">RN42</strain>
    </source>
</reference>
<feature type="domain" description="DDE Tnp4" evidence="3">
    <location>
        <begin position="177"/>
        <end position="322"/>
    </location>
</feature>
<proteinExistence type="predicted"/>
<dbReference type="PANTHER" id="PTHR34615">
    <property type="entry name" value="PX DOMAIN-CONTAINING PROTEIN"/>
    <property type="match status" value="1"/>
</dbReference>
<dbReference type="Pfam" id="PF13359">
    <property type="entry name" value="DDE_Tnp_4"/>
    <property type="match status" value="1"/>
</dbReference>
<gene>
    <name evidence="4" type="ORF">BJ508DRAFT_326819</name>
</gene>
<comment type="cofactor">
    <cofactor evidence="1">
        <name>a divalent metal cation</name>
        <dbReference type="ChEBI" id="CHEBI:60240"/>
    </cofactor>
</comment>
<keyword evidence="2" id="KW-0479">Metal-binding</keyword>
<dbReference type="GO" id="GO:0046872">
    <property type="term" value="F:metal ion binding"/>
    <property type="evidence" value="ECO:0007669"/>
    <property type="project" value="UniProtKB-KW"/>
</dbReference>
<dbReference type="EMBL" id="ML119683">
    <property type="protein sequence ID" value="RPA80970.1"/>
    <property type="molecule type" value="Genomic_DNA"/>
</dbReference>
<evidence type="ECO:0000313" key="4">
    <source>
        <dbReference type="EMBL" id="RPA80970.1"/>
    </source>
</evidence>
<sequence length="353" mass="40884">MDERRAIIFRGLRRLRKQRKRKEQQPNYVPPIPYVHKLVWSIKEEGWSDRECLEYLRFTSSEIERLLSAFQLDTIEWRFRNTPTPEEALCLLLFRLSHPHRLKDCMRTFGKSRSWCSAVFNDMSDFITTKYKERLEWDGERLDIPCLTRYASAIEDACGASRIWGFIDGGVARPVHNQQFLYAGAKKEHGIRFQGITTPDGLISSLCGPWLGPTGDWKIWRESGVEDHLRALMDPLPEEERLFLYGDPAYYPGYGIMGPFRPEGDEDLTPDEEAANIVMSGQRIVVEWSFGHVSKYWTFTSFKRCNKSGSSPVAAYYICAVLFTNIHTCLRGRNQISDKYKLSPPSIEVYLGI</sequence>
<dbReference type="OrthoDB" id="5289248at2759"/>
<organism evidence="4 5">
    <name type="scientific">Ascobolus immersus RN42</name>
    <dbReference type="NCBI Taxonomy" id="1160509"/>
    <lineage>
        <taxon>Eukaryota</taxon>
        <taxon>Fungi</taxon>
        <taxon>Dikarya</taxon>
        <taxon>Ascomycota</taxon>
        <taxon>Pezizomycotina</taxon>
        <taxon>Pezizomycetes</taxon>
        <taxon>Pezizales</taxon>
        <taxon>Ascobolaceae</taxon>
        <taxon>Ascobolus</taxon>
    </lineage>
</organism>
<protein>
    <recommendedName>
        <fullName evidence="3">DDE Tnp4 domain-containing protein</fullName>
    </recommendedName>
</protein>
<evidence type="ECO:0000256" key="1">
    <source>
        <dbReference type="ARBA" id="ARBA00001968"/>
    </source>
</evidence>
<evidence type="ECO:0000313" key="5">
    <source>
        <dbReference type="Proteomes" id="UP000275078"/>
    </source>
</evidence>
<evidence type="ECO:0000256" key="2">
    <source>
        <dbReference type="ARBA" id="ARBA00022723"/>
    </source>
</evidence>
<dbReference type="Proteomes" id="UP000275078">
    <property type="component" value="Unassembled WGS sequence"/>
</dbReference>
<evidence type="ECO:0000259" key="3">
    <source>
        <dbReference type="Pfam" id="PF13359"/>
    </source>
</evidence>
<accession>A0A3N4IA10</accession>
<keyword evidence="5" id="KW-1185">Reference proteome</keyword>
<dbReference type="AlphaFoldDB" id="A0A3N4IA10"/>
<dbReference type="PANTHER" id="PTHR34615:SF1">
    <property type="entry name" value="PX DOMAIN-CONTAINING PROTEIN"/>
    <property type="match status" value="1"/>
</dbReference>
<dbReference type="InterPro" id="IPR027806">
    <property type="entry name" value="HARBI1_dom"/>
</dbReference>